<evidence type="ECO:0000256" key="8">
    <source>
        <dbReference type="ARBA" id="ARBA00022833"/>
    </source>
</evidence>
<gene>
    <name evidence="14" type="ORF">IAB89_05465</name>
</gene>
<comment type="subcellular location">
    <subcellularLocation>
        <location evidence="2">Membrane</location>
        <topology evidence="2">Multi-pass membrane protein</topology>
    </subcellularLocation>
</comment>
<keyword evidence="6" id="KW-0479">Metal-binding</keyword>
<keyword evidence="11 12" id="KW-0472">Membrane</keyword>
<evidence type="ECO:0000313" key="15">
    <source>
        <dbReference type="Proteomes" id="UP000824242"/>
    </source>
</evidence>
<dbReference type="GO" id="GO:0008237">
    <property type="term" value="F:metallopeptidase activity"/>
    <property type="evidence" value="ECO:0007669"/>
    <property type="project" value="UniProtKB-KW"/>
</dbReference>
<name>A0A9D1APB1_9FIRM</name>
<protein>
    <submittedName>
        <fullName evidence="14">Site-2 protease family protein</fullName>
    </submittedName>
</protein>
<evidence type="ECO:0000256" key="1">
    <source>
        <dbReference type="ARBA" id="ARBA00001947"/>
    </source>
</evidence>
<keyword evidence="5 12" id="KW-0812">Transmembrane</keyword>
<sequence>MKFSLFGRRVTVDFLFTALLAFLLFCDEKGAALAGLAAAFCHEMGHLVSMRLLEIPVKEFRFTPFGVAMVREESRQAGYLQDAIVSASGPLANLVLCGLCWMVGAGHTLFFQGNLLLALMNLLPVESFDGGQLLFSLFSFRFGVERAARVVQWISFFILVPLAACSFLLLFRSRYNISLLLVTFYLAGLLLKQGRFF</sequence>
<dbReference type="GO" id="GO:0006508">
    <property type="term" value="P:proteolysis"/>
    <property type="evidence" value="ECO:0007669"/>
    <property type="project" value="UniProtKB-KW"/>
</dbReference>
<evidence type="ECO:0000256" key="12">
    <source>
        <dbReference type="SAM" id="Phobius"/>
    </source>
</evidence>
<evidence type="ECO:0000256" key="5">
    <source>
        <dbReference type="ARBA" id="ARBA00022692"/>
    </source>
</evidence>
<dbReference type="GO" id="GO:0016020">
    <property type="term" value="C:membrane"/>
    <property type="evidence" value="ECO:0007669"/>
    <property type="project" value="UniProtKB-SubCell"/>
</dbReference>
<dbReference type="PANTHER" id="PTHR39188:SF3">
    <property type="entry name" value="STAGE IV SPORULATION PROTEIN FB"/>
    <property type="match status" value="1"/>
</dbReference>
<dbReference type="InterPro" id="IPR008915">
    <property type="entry name" value="Peptidase_M50"/>
</dbReference>
<dbReference type="Proteomes" id="UP000824242">
    <property type="component" value="Unassembled WGS sequence"/>
</dbReference>
<keyword evidence="7" id="KW-0378">Hydrolase</keyword>
<evidence type="ECO:0000259" key="13">
    <source>
        <dbReference type="Pfam" id="PF02163"/>
    </source>
</evidence>
<keyword evidence="8" id="KW-0862">Zinc</keyword>
<evidence type="ECO:0000256" key="3">
    <source>
        <dbReference type="ARBA" id="ARBA00007931"/>
    </source>
</evidence>
<proteinExistence type="inferred from homology"/>
<reference evidence="14" key="2">
    <citation type="journal article" date="2021" name="PeerJ">
        <title>Extensive microbial diversity within the chicken gut microbiome revealed by metagenomics and culture.</title>
        <authorList>
            <person name="Gilroy R."/>
            <person name="Ravi A."/>
            <person name="Getino M."/>
            <person name="Pursley I."/>
            <person name="Horton D.L."/>
            <person name="Alikhan N.F."/>
            <person name="Baker D."/>
            <person name="Gharbi K."/>
            <person name="Hall N."/>
            <person name="Watson M."/>
            <person name="Adriaenssens E.M."/>
            <person name="Foster-Nyarko E."/>
            <person name="Jarju S."/>
            <person name="Secka A."/>
            <person name="Antonio M."/>
            <person name="Oren A."/>
            <person name="Chaudhuri R.R."/>
            <person name="La Ragione R."/>
            <person name="Hildebrand F."/>
            <person name="Pallen M.J."/>
        </authorList>
    </citation>
    <scope>NUCLEOTIDE SEQUENCE</scope>
    <source>
        <strain evidence="14">ChiSxjej1B13-7958</strain>
    </source>
</reference>
<accession>A0A9D1APB1</accession>
<keyword evidence="4 14" id="KW-0645">Protease</keyword>
<evidence type="ECO:0000256" key="6">
    <source>
        <dbReference type="ARBA" id="ARBA00022723"/>
    </source>
</evidence>
<reference evidence="14" key="1">
    <citation type="submission" date="2020-10" db="EMBL/GenBank/DDBJ databases">
        <authorList>
            <person name="Gilroy R."/>
        </authorList>
    </citation>
    <scope>NUCLEOTIDE SEQUENCE</scope>
    <source>
        <strain evidence="14">ChiSxjej1B13-7958</strain>
    </source>
</reference>
<evidence type="ECO:0000256" key="10">
    <source>
        <dbReference type="ARBA" id="ARBA00023049"/>
    </source>
</evidence>
<dbReference type="Pfam" id="PF02163">
    <property type="entry name" value="Peptidase_M50"/>
    <property type="match status" value="2"/>
</dbReference>
<keyword evidence="10" id="KW-0482">Metalloprotease</keyword>
<dbReference type="PANTHER" id="PTHR39188">
    <property type="entry name" value="MEMBRANE-ASSOCIATED ZINC METALLOPROTEASE M50B"/>
    <property type="match status" value="1"/>
</dbReference>
<evidence type="ECO:0000256" key="2">
    <source>
        <dbReference type="ARBA" id="ARBA00004141"/>
    </source>
</evidence>
<organism evidence="14 15">
    <name type="scientific">Candidatus Caccousia avicola</name>
    <dbReference type="NCBI Taxonomy" id="2840721"/>
    <lineage>
        <taxon>Bacteria</taxon>
        <taxon>Bacillati</taxon>
        <taxon>Bacillota</taxon>
        <taxon>Clostridia</taxon>
        <taxon>Eubacteriales</taxon>
        <taxon>Oscillospiraceae</taxon>
        <taxon>Oscillospiraceae incertae sedis</taxon>
        <taxon>Candidatus Caccousia</taxon>
    </lineage>
</organism>
<feature type="domain" description="Peptidase M50" evidence="13">
    <location>
        <begin position="111"/>
        <end position="160"/>
    </location>
</feature>
<evidence type="ECO:0000256" key="4">
    <source>
        <dbReference type="ARBA" id="ARBA00022670"/>
    </source>
</evidence>
<feature type="transmembrane region" description="Helical" evidence="12">
    <location>
        <begin position="150"/>
        <end position="169"/>
    </location>
</feature>
<dbReference type="EMBL" id="DVGZ01000053">
    <property type="protein sequence ID" value="HIR47093.1"/>
    <property type="molecule type" value="Genomic_DNA"/>
</dbReference>
<feature type="transmembrane region" description="Helical" evidence="12">
    <location>
        <begin position="175"/>
        <end position="191"/>
    </location>
</feature>
<evidence type="ECO:0000256" key="11">
    <source>
        <dbReference type="ARBA" id="ARBA00023136"/>
    </source>
</evidence>
<feature type="transmembrane region" description="Helical" evidence="12">
    <location>
        <begin position="91"/>
        <end position="111"/>
    </location>
</feature>
<dbReference type="GO" id="GO:0046872">
    <property type="term" value="F:metal ion binding"/>
    <property type="evidence" value="ECO:0007669"/>
    <property type="project" value="UniProtKB-KW"/>
</dbReference>
<feature type="domain" description="Peptidase M50" evidence="13">
    <location>
        <begin position="38"/>
        <end position="104"/>
    </location>
</feature>
<comment type="similarity">
    <text evidence="3">Belongs to the peptidase M50B family.</text>
</comment>
<evidence type="ECO:0000256" key="9">
    <source>
        <dbReference type="ARBA" id="ARBA00022989"/>
    </source>
</evidence>
<comment type="cofactor">
    <cofactor evidence="1">
        <name>Zn(2+)</name>
        <dbReference type="ChEBI" id="CHEBI:29105"/>
    </cofactor>
</comment>
<evidence type="ECO:0000256" key="7">
    <source>
        <dbReference type="ARBA" id="ARBA00022801"/>
    </source>
</evidence>
<keyword evidence="9 12" id="KW-1133">Transmembrane helix</keyword>
<evidence type="ECO:0000313" key="14">
    <source>
        <dbReference type="EMBL" id="HIR47093.1"/>
    </source>
</evidence>
<dbReference type="AlphaFoldDB" id="A0A9D1APB1"/>
<comment type="caution">
    <text evidence="14">The sequence shown here is derived from an EMBL/GenBank/DDBJ whole genome shotgun (WGS) entry which is preliminary data.</text>
</comment>